<dbReference type="CDD" id="cd00118">
    <property type="entry name" value="LysM"/>
    <property type="match status" value="1"/>
</dbReference>
<protein>
    <recommendedName>
        <fullName evidence="2">LysM domain-containing protein</fullName>
    </recommendedName>
</protein>
<name>A0A2Z4ARU1_9BACT</name>
<keyword evidence="1" id="KW-0472">Membrane</keyword>
<sequence length="205" mass="22664">MDDFDDALLPEERKGISTVGPFITNALLVLGLCVGLVALYFALQVRSEMFSVQNELKARPAQTVALKADLDSLESRLVKVGAETVRIKNQVHAVRDQNHQAYDELRRGVKGNRKWIDEFDKQVAGIRGQAVEEPVVATGVAITKIDAGVETRLEESNAGYHVVQRGDNFGRLANQYNTTVDAFLKANPGVDPRRLQIGQRLKIPN</sequence>
<dbReference type="Gene3D" id="3.10.350.10">
    <property type="entry name" value="LysM domain"/>
    <property type="match status" value="1"/>
</dbReference>
<dbReference type="AlphaFoldDB" id="A0A2Z4ARU1"/>
<evidence type="ECO:0000259" key="2">
    <source>
        <dbReference type="PROSITE" id="PS51782"/>
    </source>
</evidence>
<reference evidence="3 4" key="1">
    <citation type="submission" date="2018-06" db="EMBL/GenBank/DDBJ databases">
        <title>Draft Genome Sequence of a Novel Marine Bacterium Related to the Verrucomicrobia.</title>
        <authorList>
            <person name="Vosseberg J."/>
            <person name="Martijn J."/>
            <person name="Ettema T.J.G."/>
        </authorList>
    </citation>
    <scope>NUCLEOTIDE SEQUENCE [LARGE SCALE GENOMIC DNA]</scope>
    <source>
        <strain evidence="3">TARA_B100001123</strain>
    </source>
</reference>
<dbReference type="SUPFAM" id="SSF54106">
    <property type="entry name" value="LysM domain"/>
    <property type="match status" value="1"/>
</dbReference>
<dbReference type="InterPro" id="IPR018392">
    <property type="entry name" value="LysM"/>
</dbReference>
<gene>
    <name evidence="3" type="ORF">DF168_02056</name>
</gene>
<dbReference type="KEGG" id="mtar:DF168_02056"/>
<proteinExistence type="predicted"/>
<keyword evidence="1" id="KW-1133">Transmembrane helix</keyword>
<keyword evidence="1" id="KW-0812">Transmembrane</keyword>
<feature type="transmembrane region" description="Helical" evidence="1">
    <location>
        <begin position="22"/>
        <end position="43"/>
    </location>
</feature>
<dbReference type="SMART" id="SM00257">
    <property type="entry name" value="LysM"/>
    <property type="match status" value="1"/>
</dbReference>
<dbReference type="InterPro" id="IPR036779">
    <property type="entry name" value="LysM_dom_sf"/>
</dbReference>
<dbReference type="Pfam" id="PF01476">
    <property type="entry name" value="LysM"/>
    <property type="match status" value="1"/>
</dbReference>
<organism evidence="3 4">
    <name type="scientific">Candidatus Moanibacter tarae</name>
    <dbReference type="NCBI Taxonomy" id="2200854"/>
    <lineage>
        <taxon>Bacteria</taxon>
        <taxon>Pseudomonadati</taxon>
        <taxon>Verrucomicrobiota</taxon>
        <taxon>Opitutia</taxon>
        <taxon>Puniceicoccales</taxon>
        <taxon>Puniceicoccales incertae sedis</taxon>
        <taxon>Candidatus Moanibacter</taxon>
    </lineage>
</organism>
<evidence type="ECO:0000313" key="3">
    <source>
        <dbReference type="EMBL" id="AWT60832.1"/>
    </source>
</evidence>
<dbReference type="PROSITE" id="PS51782">
    <property type="entry name" value="LYSM"/>
    <property type="match status" value="1"/>
</dbReference>
<evidence type="ECO:0000313" key="4">
    <source>
        <dbReference type="Proteomes" id="UP000247465"/>
    </source>
</evidence>
<evidence type="ECO:0000256" key="1">
    <source>
        <dbReference type="SAM" id="Phobius"/>
    </source>
</evidence>
<accession>A0A2Z4ARU1</accession>
<dbReference type="Proteomes" id="UP000247465">
    <property type="component" value="Chromosome"/>
</dbReference>
<dbReference type="EMBL" id="CP029803">
    <property type="protein sequence ID" value="AWT60832.1"/>
    <property type="molecule type" value="Genomic_DNA"/>
</dbReference>
<feature type="domain" description="LysM" evidence="2">
    <location>
        <begin position="159"/>
        <end position="203"/>
    </location>
</feature>